<comment type="caution">
    <text evidence="2">The sequence shown here is derived from an EMBL/GenBank/DDBJ whole genome shotgun (WGS) entry which is preliminary data.</text>
</comment>
<organism evidence="2 3">
    <name type="scientific">Massilia cellulosiltytica</name>
    <dbReference type="NCBI Taxonomy" id="2683234"/>
    <lineage>
        <taxon>Bacteria</taxon>
        <taxon>Pseudomonadati</taxon>
        <taxon>Pseudomonadota</taxon>
        <taxon>Betaproteobacteria</taxon>
        <taxon>Burkholderiales</taxon>
        <taxon>Oxalobacteraceae</taxon>
        <taxon>Telluria group</taxon>
        <taxon>Massilia</taxon>
    </lineage>
</organism>
<dbReference type="Gene3D" id="2.150.10.10">
    <property type="entry name" value="Serralysin-like metalloprotease, C-terminal"/>
    <property type="match status" value="1"/>
</dbReference>
<dbReference type="PROSITE" id="PS00330">
    <property type="entry name" value="HEMOLYSIN_CALCIUM"/>
    <property type="match status" value="1"/>
</dbReference>
<dbReference type="InterPro" id="IPR011049">
    <property type="entry name" value="Serralysin-like_metalloprot_C"/>
</dbReference>
<dbReference type="InterPro" id="IPR018511">
    <property type="entry name" value="Hemolysin-typ_Ca-bd_CS"/>
</dbReference>
<feature type="domain" description="DUF4214" evidence="1">
    <location>
        <begin position="249"/>
        <end position="315"/>
    </location>
</feature>
<keyword evidence="3" id="KW-1185">Reference proteome</keyword>
<dbReference type="Gene3D" id="1.10.3130.20">
    <property type="entry name" value="Phycobilisome linker domain"/>
    <property type="match status" value="1"/>
</dbReference>
<evidence type="ECO:0000259" key="1">
    <source>
        <dbReference type="Pfam" id="PF13946"/>
    </source>
</evidence>
<dbReference type="AlphaFoldDB" id="A0A7X3G1Q2"/>
<dbReference type="RefSeq" id="WP_056124409.1">
    <property type="nucleotide sequence ID" value="NZ_WSES01000004.1"/>
</dbReference>
<dbReference type="InterPro" id="IPR025282">
    <property type="entry name" value="DUF4214"/>
</dbReference>
<protein>
    <submittedName>
        <fullName evidence="2">DUF4214 domain-containing protein</fullName>
    </submittedName>
</protein>
<accession>A0A7X3G1Q2</accession>
<dbReference type="Pfam" id="PF13946">
    <property type="entry name" value="DUF4214"/>
    <property type="match status" value="1"/>
</dbReference>
<dbReference type="SUPFAM" id="SSF51120">
    <property type="entry name" value="beta-Roll"/>
    <property type="match status" value="1"/>
</dbReference>
<evidence type="ECO:0000313" key="2">
    <source>
        <dbReference type="EMBL" id="MVW61364.1"/>
    </source>
</evidence>
<sequence>MATLQTFGLQLDLIGSTAVQWKIISTSSSSVTLENGLQHLSILGNFAIGPSGDVSGTATAVNLVQLGYSGLPVFQATDLTIDGGTFLDTVLKATTDTQIYTALLAGSDTITGSAGKDILQGFAGSDIIRAGGGDDRIGADAGSDVIDGGAGFDTIAYKGAYADYRIERTGAAWTIADLKGTGGIDTLTGVERVYFDDKDVALISVDNTGGQLFRLYQAAFGRNPDEPGLDFWTQQIDGGGATLAGITGAFLASAEYQKLYGGLANRDLVVKYYEHILHRAPDQAGLDFWTDALDRKIATRGEVLAGISESPENVDLSVQLIGNGLVFDAPIMTM</sequence>
<name>A0A7X3G1Q2_9BURK</name>
<gene>
    <name evidence="2" type="ORF">GPY61_15650</name>
</gene>
<dbReference type="EMBL" id="WSES01000004">
    <property type="protein sequence ID" value="MVW61364.1"/>
    <property type="molecule type" value="Genomic_DNA"/>
</dbReference>
<dbReference type="PRINTS" id="PR00313">
    <property type="entry name" value="CABNDNGRPT"/>
</dbReference>
<evidence type="ECO:0000313" key="3">
    <source>
        <dbReference type="Proteomes" id="UP000443353"/>
    </source>
</evidence>
<dbReference type="InterPro" id="IPR038255">
    <property type="entry name" value="PBS_linker_sf"/>
</dbReference>
<dbReference type="Pfam" id="PF00353">
    <property type="entry name" value="HemolysinCabind"/>
    <property type="match status" value="1"/>
</dbReference>
<dbReference type="GO" id="GO:0005509">
    <property type="term" value="F:calcium ion binding"/>
    <property type="evidence" value="ECO:0007669"/>
    <property type="project" value="InterPro"/>
</dbReference>
<proteinExistence type="predicted"/>
<reference evidence="2 3" key="1">
    <citation type="submission" date="2019-12" db="EMBL/GenBank/DDBJ databases">
        <authorList>
            <person name="Li C."/>
            <person name="Zhao J."/>
        </authorList>
    </citation>
    <scope>NUCLEOTIDE SEQUENCE [LARGE SCALE GENOMIC DNA]</scope>
    <source>
        <strain evidence="2 3">NEAU-DD11</strain>
    </source>
</reference>
<dbReference type="Proteomes" id="UP000443353">
    <property type="component" value="Unassembled WGS sequence"/>
</dbReference>
<dbReference type="InterPro" id="IPR001343">
    <property type="entry name" value="Hemolysn_Ca-bd"/>
</dbReference>